<dbReference type="EMBL" id="GHJT01005961">
    <property type="protein sequence ID" value="MOY39932.1"/>
    <property type="molecule type" value="Transcribed_RNA"/>
</dbReference>
<dbReference type="InterPro" id="IPR000409">
    <property type="entry name" value="BEACH_dom"/>
</dbReference>
<feature type="compositionally biased region" description="Acidic residues" evidence="4">
    <location>
        <begin position="462"/>
        <end position="472"/>
    </location>
</feature>
<dbReference type="SMART" id="SM01026">
    <property type="entry name" value="Beach"/>
    <property type="match status" value="1"/>
</dbReference>
<proteinExistence type="predicted"/>
<dbReference type="PROSITE" id="PS51783">
    <property type="entry name" value="PH_BEACH"/>
    <property type="match status" value="1"/>
</dbReference>
<evidence type="ECO:0000259" key="5">
    <source>
        <dbReference type="PROSITE" id="PS50197"/>
    </source>
</evidence>
<dbReference type="CDD" id="cd06071">
    <property type="entry name" value="Beach"/>
    <property type="match status" value="1"/>
</dbReference>
<dbReference type="PANTHER" id="PTHR13743:SF86">
    <property type="entry name" value="LYSOSOMAL-TRAFFICKING REGULATOR"/>
    <property type="match status" value="1"/>
</dbReference>
<dbReference type="VEuPathDB" id="VectorBase:ISCI018287"/>
<dbReference type="PROSITE" id="PS50294">
    <property type="entry name" value="WD_REPEATS_REGION"/>
    <property type="match status" value="1"/>
</dbReference>
<dbReference type="Gene3D" id="1.10.1540.10">
    <property type="entry name" value="BEACH domain"/>
    <property type="match status" value="1"/>
</dbReference>
<feature type="region of interest" description="Disordered" evidence="4">
    <location>
        <begin position="196"/>
        <end position="242"/>
    </location>
</feature>
<dbReference type="PANTHER" id="PTHR13743">
    <property type="entry name" value="BEIGE/BEACH-RELATED"/>
    <property type="match status" value="1"/>
</dbReference>
<dbReference type="Gene3D" id="2.130.10.10">
    <property type="entry name" value="YVTN repeat-like/Quinoprotein amine dehydrogenase"/>
    <property type="match status" value="1"/>
</dbReference>
<feature type="compositionally biased region" description="Low complexity" evidence="4">
    <location>
        <begin position="1354"/>
        <end position="1363"/>
    </location>
</feature>
<dbReference type="Pfam" id="PF02138">
    <property type="entry name" value="Beach"/>
    <property type="match status" value="1"/>
</dbReference>
<feature type="region of interest" description="Disordered" evidence="4">
    <location>
        <begin position="1223"/>
        <end position="1272"/>
    </location>
</feature>
<dbReference type="VEuPathDB" id="VectorBase:ISCW018285"/>
<dbReference type="VEuPathDB" id="VectorBase:ISCI018285"/>
<dbReference type="SUPFAM" id="SSF50978">
    <property type="entry name" value="WD40 repeat-like"/>
    <property type="match status" value="1"/>
</dbReference>
<dbReference type="InterPro" id="IPR023362">
    <property type="entry name" value="PH-BEACH_dom"/>
</dbReference>
<dbReference type="VEuPathDB" id="VectorBase:ISCW018287"/>
<feature type="region of interest" description="Disordered" evidence="4">
    <location>
        <begin position="268"/>
        <end position="292"/>
    </location>
</feature>
<evidence type="ECO:0000256" key="2">
    <source>
        <dbReference type="ARBA" id="ARBA00022737"/>
    </source>
</evidence>
<dbReference type="SUPFAM" id="SSF48371">
    <property type="entry name" value="ARM repeat"/>
    <property type="match status" value="1"/>
</dbReference>
<dbReference type="InterPro" id="IPR015943">
    <property type="entry name" value="WD40/YVTN_repeat-like_dom_sf"/>
</dbReference>
<keyword evidence="1 3" id="KW-0853">WD repeat</keyword>
<dbReference type="PROSITE" id="PS00678">
    <property type="entry name" value="WD_REPEATS_1"/>
    <property type="match status" value="1"/>
</dbReference>
<dbReference type="SMART" id="SM00320">
    <property type="entry name" value="WD40"/>
    <property type="match status" value="2"/>
</dbReference>
<feature type="region of interest" description="Disordered" evidence="4">
    <location>
        <begin position="1888"/>
        <end position="1907"/>
    </location>
</feature>
<feature type="domain" description="BEACH" evidence="5">
    <location>
        <begin position="2187"/>
        <end position="2486"/>
    </location>
</feature>
<sequence>MKALSRCGVCCCLTLSDVSVPLLRGLSTKTAEDRESLLELLQKCIYNQLGLYTHTCPSCLERSETGEDACAAYAELLGNENAEVQLSVGKHLLTVLGPARPFFRSMLCSRVALPCFLALGESSASVAGDPESSPTWFALSAFALLGPSASPLFPHDSKQTKILYSLLSNSTAPVFRHAALLLLETLILSSGHGAATENTATDSAKDKHADDRGDGCEPRKADTEADDTSTNGDTDSSVDGETGDWEALGMFSRFLAAETRQFLRKVKASSSESGMDDSMEGEAGCTATDGGAEEREAELSRLAELWLACRRVAQDGAVRHRLRAEECCGEGYRLLLWMADRAARGEPCGRRMFAALETLLSLLLELCPLRLWSEFLESKDLVRELRNQLHGCLEVSRSSAEWRCLLDALLGNLVHRTQPPQSPRSTRSGGGKPEFKRGRLSQSGTSTTSEHSLSAEQLGYEGDSESTPEDDSACLPDGTSATSREAGDVSVTCYVEVCSLVLDLVCRLCPVKAGVVLHAVQRLTALCSQHSLLLNLFVEQGAVGKLCHGLGCLLEMRELPDSPEHHTLELQESLVTLLVLLCRRSLSSRDLVAYLQLLRGPHSAFGPLLRGLLALSNCGDRGPQCYLKFPALGADDDDEVMLLPGASHGPEEGTKGDGPWSASDRKRGGAWGQAVLVLPVTDHSNWCPRASGFSVSLWLSLRSGSLSGRKCARLHLVSVGCGSFLLEAWAEDVEKGDLSLWITRDASDDGACHGASQCSLEGALSGRSWHHLALCYREKVSHDSLNALVTVTIDGQRDQTWELPLDGIVSDQCSHQPSPAVLLGQSGANDASASSLGTGDSWGLGNVMLFQGACLGPAECLALHARGSDAVAPTSCLLDEREPLVVDVTPASVRSSAPTWAQLAGNLREALSTIEERLLLWFCPQRSDSFVAYPRPSPFLASLLGQRNEGRHRGLPSRRATLRLSPVQLQWERHLHHAAAGLGGPGLFLFLLARVVECTTEPLPQALALELMLGLLRRPGATWGVPRALLGQQETLDLLGQLVANSRWAADSPHCLQVALNACTNRALVQCDGEGGVRPVSHPAGQEPLLVWPQLLCVLVEHWRPGPGWRDLLGAVWGLVRERHRHRDFNLAQGAPLLHRLLGRLKRLLVDECSPSLGPPGTLSLVLKLLGALVQPAVSSQLAGRLSACLDLLLLLHKSSDAHVAQGPFYYLPAMDCKGTAPQPPVGSLTSSPSASSLSESTGDCHPASRRSSSQEPSPETENAPEPSKTEVSVSFEALDCADGQSLVDANLASVHGTSREMCPVFARSRSAPPGTKGTATKAMALLLSGKTGDLDHVEATDSLETGCPFGKGRSSPRPLSPSGANDSKPASTCLWEEEEGEEKSADDDITGLIRGLLTLLRDVLLSSSESLVQEKLEPVVRPEALLVLAHNRDPVVRNQVVCALEAYLAKSSPEMESRFLKAKGFQLLGLQLAQHPATATLVQSCCRLLLGRPVLLARKIPRCTLSNQAASRASVTLLLALLPRTAQNPALCHGTLTAVTQLCDSVEGAAHLLFTNGLGESLATLVLSAPAHSPFRHSSDAENEADIVEAILSLLRTLTLQTCRAMTQQSGKLSTDCFHSLCGLFARLTEAHTTYCGEDCRGSLIFRECQAQLYLAALELLYGYGSEVIAGAPGPTSPTLLEAFAIMAAPLAGDLEGLSPDMQPSDSLGSAWFRPPDTRPIPGRAATVSTVSRELGTIFVQACDFVVYQALPCQRSPTELVLVSVLLKKAVAGIILAQASRKSKRKMNSLEQLTFSLKHIFPNLLSRLCVHLFAPGQDPRLGLHAAQTLVSCGSFQEALRVALGPSNESRTQVRTFTQDLLCSLTQEGTIEGATLDVVTLVAAMSQEAPSTLPRSPNTEKAAGEAAQKARQRWQVQWAAQREAWLVRTPSINDKKSNYQRKLEAKASRAAGEAARVTRSVAELLHALRKELLSDAKARSCRDLVLRQAWFRIATQLTHERAPWYFPECFPANWELDPTEGPSRVRRRLRRAFLGVGPQFLKPEFRGALGNPDTVPPLHFLYDSDASQGESATFLHHLYINERITHTSKCTRVFPSSEMHGEVLLGENSLQFVPEELGKHKCALGEEEARHEVWPYAEVQEVLLRRFRLRDNALELFLRNGVTALLAFQTTQDRNEFCRHLRQCPQLQVQPPEALETLSQRWQERRLTNFEYLTQLNKLAGRSFNDLMQYPVFPFVLAHYEGHSLDLEDPSAFRQLERPIAVQDPSREAHYLHNFRVEQSTLPEERLLPWLGPFHYGSHYSNSGTVLQFLVRLPPFTQMFLSYQGNQFDLPDRTFHSLHTTWRLASRDSTTDVKELIPEFFYLPEFLVNGQGFDLGVRQTGEVVSDVNLPPWCRGDPRLFVLVHRQALESDHVTERLGHWIDLVFGYKQTGKAAQDAINVFHPATYYGVDVSLFAHDTVMQEALETMICTYGQMPRQLFSSPHPLVSLPLASVQQRNAPLPTTQVAMAEIRGLRWGSYVGSPSDPAPRLVLVRAPLGDQSLVGKLLPLRTNDVWGLPPNSCLLLGYSHDKEGPKTATQTYISSTALVSWQHADGLVRLKLHKEEVPVPLLGPCPGDAVSLCSTAPDCHLLFVGYSSGLVTIHKVRLSGTKVDNTSKPACLLGHTDAITAVQVCTAFGLVVTASRDGSSIVWDLSTGSSMYARWSRGVPPPAEEA</sequence>
<evidence type="ECO:0000256" key="1">
    <source>
        <dbReference type="ARBA" id="ARBA00022574"/>
    </source>
</evidence>
<accession>A0A4D5RRJ4</accession>
<feature type="compositionally biased region" description="Polar residues" evidence="4">
    <location>
        <begin position="440"/>
        <end position="455"/>
    </location>
</feature>
<evidence type="ECO:0000256" key="3">
    <source>
        <dbReference type="PROSITE-ProRule" id="PRU00221"/>
    </source>
</evidence>
<feature type="compositionally biased region" description="Polar residues" evidence="4">
    <location>
        <begin position="1888"/>
        <end position="1899"/>
    </location>
</feature>
<dbReference type="InterPro" id="IPR011993">
    <property type="entry name" value="PH-like_dom_sf"/>
</dbReference>
<feature type="repeat" description="WD" evidence="3">
    <location>
        <begin position="2660"/>
        <end position="2701"/>
    </location>
</feature>
<feature type="compositionally biased region" description="Low complexity" evidence="4">
    <location>
        <begin position="1228"/>
        <end position="1242"/>
    </location>
</feature>
<organism evidence="7">
    <name type="scientific">Ixodes scapularis</name>
    <name type="common">Black-legged tick</name>
    <name type="synonym">Deer tick</name>
    <dbReference type="NCBI Taxonomy" id="6945"/>
    <lineage>
        <taxon>Eukaryota</taxon>
        <taxon>Metazoa</taxon>
        <taxon>Ecdysozoa</taxon>
        <taxon>Arthropoda</taxon>
        <taxon>Chelicerata</taxon>
        <taxon>Arachnida</taxon>
        <taxon>Acari</taxon>
        <taxon>Parasitiformes</taxon>
        <taxon>Ixodida</taxon>
        <taxon>Ixodoidea</taxon>
        <taxon>Ixodidae</taxon>
        <taxon>Ixodinae</taxon>
        <taxon>Ixodes</taxon>
    </lineage>
</organism>
<dbReference type="Pfam" id="PF14844">
    <property type="entry name" value="PH_BEACH"/>
    <property type="match status" value="1"/>
</dbReference>
<dbReference type="VEuPathDB" id="VectorBase:ISCP_025496"/>
<dbReference type="InterPro" id="IPR036322">
    <property type="entry name" value="WD40_repeat_dom_sf"/>
</dbReference>
<feature type="region of interest" description="Disordered" evidence="4">
    <location>
        <begin position="416"/>
        <end position="484"/>
    </location>
</feature>
<dbReference type="OrthoDB" id="26681at2759"/>
<dbReference type="FunFam" id="1.10.1540.10:FF:000001">
    <property type="entry name" value="neurobeachin isoform X1"/>
    <property type="match status" value="1"/>
</dbReference>
<dbReference type="PROSITE" id="PS50197">
    <property type="entry name" value="BEACH"/>
    <property type="match status" value="1"/>
</dbReference>
<feature type="compositionally biased region" description="Basic and acidic residues" evidence="4">
    <location>
        <begin position="203"/>
        <end position="223"/>
    </location>
</feature>
<reference evidence="7" key="1">
    <citation type="submission" date="2019-04" db="EMBL/GenBank/DDBJ databases">
        <title>An insight into the mialome of Ixodes scapularis.</title>
        <authorList>
            <person name="Ribeiro J.M."/>
            <person name="Mather T.N."/>
            <person name="Karim S."/>
        </authorList>
    </citation>
    <scope>NUCLEOTIDE SEQUENCE</scope>
</reference>
<dbReference type="InterPro" id="IPR001680">
    <property type="entry name" value="WD40_rpt"/>
</dbReference>
<keyword evidence="2" id="KW-0677">Repeat</keyword>
<dbReference type="InterPro" id="IPR016024">
    <property type="entry name" value="ARM-type_fold"/>
</dbReference>
<evidence type="ECO:0000256" key="4">
    <source>
        <dbReference type="SAM" id="MobiDB-lite"/>
    </source>
</evidence>
<feature type="compositionally biased region" description="Acidic residues" evidence="4">
    <location>
        <begin position="1376"/>
        <end position="1387"/>
    </location>
</feature>
<feature type="region of interest" description="Disordered" evidence="4">
    <location>
        <begin position="1344"/>
        <end position="1387"/>
    </location>
</feature>
<feature type="domain" description="BEACH-type PH" evidence="6">
    <location>
        <begin position="2079"/>
        <end position="2182"/>
    </location>
</feature>
<dbReference type="Gene3D" id="2.30.29.30">
    <property type="entry name" value="Pleckstrin-homology domain (PH domain)/Phosphotyrosine-binding domain (PTB)"/>
    <property type="match status" value="1"/>
</dbReference>
<protein>
    <submittedName>
        <fullName evidence="7">Putative lysosomal trafficking regulator</fullName>
    </submittedName>
</protein>
<evidence type="ECO:0000313" key="7">
    <source>
        <dbReference type="EMBL" id="MOY39932.1"/>
    </source>
</evidence>
<dbReference type="SUPFAM" id="SSF81837">
    <property type="entry name" value="BEACH domain"/>
    <property type="match status" value="1"/>
</dbReference>
<feature type="compositionally biased region" description="Low complexity" evidence="4">
    <location>
        <begin position="1250"/>
        <end position="1260"/>
    </location>
</feature>
<dbReference type="InterPro" id="IPR036372">
    <property type="entry name" value="BEACH_dom_sf"/>
</dbReference>
<dbReference type="SUPFAM" id="SSF50729">
    <property type="entry name" value="PH domain-like"/>
    <property type="match status" value="1"/>
</dbReference>
<dbReference type="CDD" id="cd01201">
    <property type="entry name" value="PH_BEACH"/>
    <property type="match status" value="1"/>
</dbReference>
<name>A0A4D5RRJ4_IXOSC</name>
<evidence type="ECO:0000259" key="6">
    <source>
        <dbReference type="PROSITE" id="PS51783"/>
    </source>
</evidence>
<feature type="region of interest" description="Disordered" evidence="4">
    <location>
        <begin position="644"/>
        <end position="666"/>
    </location>
</feature>
<dbReference type="PROSITE" id="PS50082">
    <property type="entry name" value="WD_REPEATS_2"/>
    <property type="match status" value="1"/>
</dbReference>
<dbReference type="InterPro" id="IPR050865">
    <property type="entry name" value="BEACH_Domain"/>
</dbReference>
<dbReference type="InterPro" id="IPR019775">
    <property type="entry name" value="WD40_repeat_CS"/>
</dbReference>